<dbReference type="InterPro" id="IPR039448">
    <property type="entry name" value="Beta_helix"/>
</dbReference>
<dbReference type="InterPro" id="IPR012334">
    <property type="entry name" value="Pectin_lyas_fold"/>
</dbReference>
<dbReference type="Pfam" id="PF13229">
    <property type="entry name" value="Beta_helix"/>
    <property type="match status" value="1"/>
</dbReference>
<dbReference type="SMART" id="SM00710">
    <property type="entry name" value="PbH1"/>
    <property type="match status" value="7"/>
</dbReference>
<dbReference type="InterPro" id="IPR006626">
    <property type="entry name" value="PbH1"/>
</dbReference>
<protein>
    <recommendedName>
        <fullName evidence="1">Right handed beta helix domain-containing protein</fullName>
    </recommendedName>
</protein>
<keyword evidence="3" id="KW-1185">Reference proteome</keyword>
<accession>A0ABP9DFG1</accession>
<sequence length="385" mass="41675">MVIKNIKGTAEQPIVIQNCDGVFMIKQASDKSFGLKVQGSSYFRLTGSGAGKEQYGIKIEGGNIGVQMIGLSTNFELDHMEVSKVGFAGIMAKTDPTCAPETWRDNFTMEDVRIHDNYVHETGTGEGFYIGNSFYAGGMKKDCGKVYPHKIVNLKLYNNLVEDTGAEGIQVGCAVRGCEIYGNKVFRAGVNPFNGRKSQQNGIQIGEGTGGRCYNNLVVDASANAIIVLGLGDNVLYNNILVRPAGAGIFIDERPPSTVLGKGSGFRVINNTIIEPGKHGIWIYAELVQQNDILNNIIAAPRSGKFITFEGCPGVPVINASNNLKVYDPAQVKFVGYQKGDFRLSKASPALGKGKSVHHYGVETDFYNHRISTQAIDVGAIQYTE</sequence>
<organism evidence="2 3">
    <name type="scientific">Algivirga pacifica</name>
    <dbReference type="NCBI Taxonomy" id="1162670"/>
    <lineage>
        <taxon>Bacteria</taxon>
        <taxon>Pseudomonadati</taxon>
        <taxon>Bacteroidota</taxon>
        <taxon>Cytophagia</taxon>
        <taxon>Cytophagales</taxon>
        <taxon>Flammeovirgaceae</taxon>
        <taxon>Algivirga</taxon>
    </lineage>
</organism>
<name>A0ABP9DFG1_9BACT</name>
<dbReference type="Gene3D" id="2.160.20.10">
    <property type="entry name" value="Single-stranded right-handed beta-helix, Pectin lyase-like"/>
    <property type="match status" value="1"/>
</dbReference>
<evidence type="ECO:0000313" key="3">
    <source>
        <dbReference type="Proteomes" id="UP001500298"/>
    </source>
</evidence>
<dbReference type="EMBL" id="BAABJX010000042">
    <property type="protein sequence ID" value="GAA4840521.1"/>
    <property type="molecule type" value="Genomic_DNA"/>
</dbReference>
<comment type="caution">
    <text evidence="2">The sequence shown here is derived from an EMBL/GenBank/DDBJ whole genome shotgun (WGS) entry which is preliminary data.</text>
</comment>
<proteinExistence type="predicted"/>
<evidence type="ECO:0000313" key="2">
    <source>
        <dbReference type="EMBL" id="GAA4840521.1"/>
    </source>
</evidence>
<reference evidence="3" key="1">
    <citation type="journal article" date="2019" name="Int. J. Syst. Evol. Microbiol.">
        <title>The Global Catalogue of Microorganisms (GCM) 10K type strain sequencing project: providing services to taxonomists for standard genome sequencing and annotation.</title>
        <authorList>
            <consortium name="The Broad Institute Genomics Platform"/>
            <consortium name="The Broad Institute Genome Sequencing Center for Infectious Disease"/>
            <person name="Wu L."/>
            <person name="Ma J."/>
        </authorList>
    </citation>
    <scope>NUCLEOTIDE SEQUENCE [LARGE SCALE GENOMIC DNA]</scope>
    <source>
        <strain evidence="3">JCM 18326</strain>
    </source>
</reference>
<dbReference type="InterPro" id="IPR011050">
    <property type="entry name" value="Pectin_lyase_fold/virulence"/>
</dbReference>
<dbReference type="SUPFAM" id="SSF51126">
    <property type="entry name" value="Pectin lyase-like"/>
    <property type="match status" value="1"/>
</dbReference>
<gene>
    <name evidence="2" type="ORF">GCM10023331_26930</name>
</gene>
<dbReference type="Proteomes" id="UP001500298">
    <property type="component" value="Unassembled WGS sequence"/>
</dbReference>
<evidence type="ECO:0000259" key="1">
    <source>
        <dbReference type="Pfam" id="PF13229"/>
    </source>
</evidence>
<feature type="domain" description="Right handed beta helix" evidence="1">
    <location>
        <begin position="155"/>
        <end position="302"/>
    </location>
</feature>